<dbReference type="Gene3D" id="2.130.10.10">
    <property type="entry name" value="YVTN repeat-like/Quinoprotein amine dehydrogenase"/>
    <property type="match status" value="2"/>
</dbReference>
<keyword evidence="3" id="KW-0677">Repeat</keyword>
<evidence type="ECO:0000256" key="4">
    <source>
        <dbReference type="PROSITE-ProRule" id="PRU00221"/>
    </source>
</evidence>
<comment type="subunit">
    <text evidence="5">Component of the RIX1 complex, composed of IPI1, RIX1/IPI2 and IPI3 in a 1:2:2 stoichiometry. The complex interacts (via RIX1) with MDN1 (via its hexameric AAA ATPase ring) and the pre-60S ribosome particles.</text>
</comment>
<evidence type="ECO:0000313" key="8">
    <source>
        <dbReference type="EMBL" id="VWO94653.1"/>
    </source>
</evidence>
<keyword evidence="5" id="KW-0539">Nucleus</keyword>
<dbReference type="PROSITE" id="PS50294">
    <property type="entry name" value="WD_REPEATS_REGION"/>
    <property type="match status" value="1"/>
</dbReference>
<evidence type="ECO:0000256" key="6">
    <source>
        <dbReference type="SAM" id="Coils"/>
    </source>
</evidence>
<feature type="coiled-coil region" evidence="6">
    <location>
        <begin position="317"/>
        <end position="344"/>
    </location>
</feature>
<dbReference type="InterPro" id="IPR001680">
    <property type="entry name" value="WD40_rpt"/>
</dbReference>
<dbReference type="PANTHER" id="PTHR18763:SF0">
    <property type="entry name" value="WD REPEAT-CONTAINING PROTEIN 18"/>
    <property type="match status" value="1"/>
</dbReference>
<comment type="similarity">
    <text evidence="1 5">Belongs to the WD repeat IPI3/WDR18 family.</text>
</comment>
<evidence type="ECO:0000256" key="7">
    <source>
        <dbReference type="SAM" id="MobiDB-lite"/>
    </source>
</evidence>
<gene>
    <name evidence="8" type="primary">J4UPL6</name>
</gene>
<dbReference type="EMBL" id="LR724119">
    <property type="protein sequence ID" value="VWO94653.1"/>
    <property type="molecule type" value="Genomic_DNA"/>
</dbReference>
<feature type="repeat" description="WD" evidence="4">
    <location>
        <begin position="5"/>
        <end position="38"/>
    </location>
</feature>
<organism evidence="8">
    <name type="scientific">Ganoderma boninense</name>
    <dbReference type="NCBI Taxonomy" id="34458"/>
    <lineage>
        <taxon>Eukaryota</taxon>
        <taxon>Fungi</taxon>
        <taxon>Dikarya</taxon>
        <taxon>Basidiomycota</taxon>
        <taxon>Agaricomycotina</taxon>
        <taxon>Agaricomycetes</taxon>
        <taxon>Polyporales</taxon>
        <taxon>Polyporaceae</taxon>
        <taxon>Ganoderma</taxon>
    </lineage>
</organism>
<proteinExistence type="inferred from homology"/>
<dbReference type="Pfam" id="PF00400">
    <property type="entry name" value="WD40"/>
    <property type="match status" value="2"/>
</dbReference>
<keyword evidence="6" id="KW-0175">Coiled coil</keyword>
<dbReference type="SMART" id="SM00320">
    <property type="entry name" value="WD40"/>
    <property type="match status" value="4"/>
</dbReference>
<evidence type="ECO:0000256" key="2">
    <source>
        <dbReference type="ARBA" id="ARBA00022574"/>
    </source>
</evidence>
<dbReference type="PROSITE" id="PS50082">
    <property type="entry name" value="WD_REPEATS_2"/>
    <property type="match status" value="2"/>
</dbReference>
<dbReference type="GO" id="GO:0120330">
    <property type="term" value="C:rixosome complex"/>
    <property type="evidence" value="ECO:0007669"/>
    <property type="project" value="UniProtKB-UniRule"/>
</dbReference>
<dbReference type="InterPro" id="IPR015943">
    <property type="entry name" value="WD40/YVTN_repeat-like_dom_sf"/>
</dbReference>
<dbReference type="SUPFAM" id="SSF50978">
    <property type="entry name" value="WD40 repeat-like"/>
    <property type="match status" value="1"/>
</dbReference>
<comment type="function">
    <text evidence="5">Component of the RIX1 complex required for processing of ITS2 sequences from 35S pre-rRNA.</text>
</comment>
<dbReference type="AlphaFoldDB" id="A0A5K1JSI9"/>
<dbReference type="PANTHER" id="PTHR18763">
    <property type="entry name" value="WD-REPEAT PROTEIN 18"/>
    <property type="match status" value="1"/>
</dbReference>
<keyword evidence="2 4" id="KW-0853">WD repeat</keyword>
<dbReference type="InterPro" id="IPR045227">
    <property type="entry name" value="WDR18/Ipi3/RID3"/>
</dbReference>
<dbReference type="GO" id="GO:0006261">
    <property type="term" value="P:DNA-templated DNA replication"/>
    <property type="evidence" value="ECO:0007669"/>
    <property type="project" value="TreeGrafter"/>
</dbReference>
<accession>A0A5K1JSI9</accession>
<name>A0A5K1JSI9_9APHY</name>
<comment type="subcellular location">
    <subcellularLocation>
        <location evidence="5">Nucleus</location>
    </subcellularLocation>
</comment>
<keyword evidence="5" id="KW-0698">rRNA processing</keyword>
<sequence>MYNSWDAHYRQINVLRFTQDGAALVAGSEDSGVTVWSIPRLLDDSLQNELPTPYCNFTDHTLPVTDIACGVGFFPSCRILTASVDHTVKLWDPASKSLLTTFYFPQPISCIAWDVSERLFFASSNVGSIHQVNLFRQREDKFGRAMEAVGGAGASDVIRINDTDPAAARKRLIAVGEAVTSLAISLTSSMLLAGTSTGLIHVYDIASHQLLRTLSSHKGMQITHLATMLRPPDLVGHVSLSLTIGTGGETKEGIPMRPIAPFQRIRDGKAREAHEVSVLLPQIERSTTSFFAYSREELIKDHTYFVKPSAAGPEANGVSLQTRVAELESEVARLREQLGKAKGINDVMWESVVQRLVSEDKEKKNESEVPMVEDEAEHGEGGRRRKRNRT</sequence>
<evidence type="ECO:0000256" key="1">
    <source>
        <dbReference type="ARBA" id="ARBA00010143"/>
    </source>
</evidence>
<evidence type="ECO:0000256" key="3">
    <source>
        <dbReference type="ARBA" id="ARBA00022737"/>
    </source>
</evidence>
<dbReference type="InterPro" id="IPR036322">
    <property type="entry name" value="WD40_repeat_dom_sf"/>
</dbReference>
<feature type="repeat" description="WD" evidence="4">
    <location>
        <begin position="79"/>
        <end position="101"/>
    </location>
</feature>
<feature type="region of interest" description="Disordered" evidence="7">
    <location>
        <begin position="359"/>
        <end position="390"/>
    </location>
</feature>
<protein>
    <recommendedName>
        <fullName evidence="5">Pre-rRNA-processing protein IPI3</fullName>
    </recommendedName>
</protein>
<evidence type="ECO:0000256" key="5">
    <source>
        <dbReference type="RuleBase" id="RU369067"/>
    </source>
</evidence>
<dbReference type="GO" id="GO:0005656">
    <property type="term" value="C:nuclear pre-replicative complex"/>
    <property type="evidence" value="ECO:0007669"/>
    <property type="project" value="TreeGrafter"/>
</dbReference>
<dbReference type="GO" id="GO:0006364">
    <property type="term" value="P:rRNA processing"/>
    <property type="evidence" value="ECO:0007669"/>
    <property type="project" value="UniProtKB-UniRule"/>
</dbReference>
<reference evidence="8" key="1">
    <citation type="submission" date="2019-10" db="EMBL/GenBank/DDBJ databases">
        <authorList>
            <person name="Nor Muhammad N."/>
        </authorList>
    </citation>
    <scope>NUCLEOTIDE SEQUENCE</scope>
</reference>